<dbReference type="EMBL" id="FNOJ01000004">
    <property type="protein sequence ID" value="SDW33000.1"/>
    <property type="molecule type" value="Genomic_DNA"/>
</dbReference>
<keyword evidence="2" id="KW-0732">Signal</keyword>
<dbReference type="AlphaFoldDB" id="A0A1H2SN19"/>
<accession>A0A1H2SN19</accession>
<reference evidence="3" key="3">
    <citation type="submission" date="2023-02" db="EMBL/GenBank/DDBJ databases">
        <title>Proposal of a novel subspecies: Alicyclobacillus hesperidum subspecies aegle.</title>
        <authorList>
            <person name="Goto K."/>
            <person name="Fujii T."/>
            <person name="Yasui K."/>
            <person name="Mochida K."/>
            <person name="Kato-Tanaka Y."/>
            <person name="Morohoshi S."/>
            <person name="An S.Y."/>
            <person name="Kasai H."/>
            <person name="Yokota A."/>
        </authorList>
    </citation>
    <scope>NUCLEOTIDE SEQUENCE</scope>
    <source>
        <strain evidence="3">DSM 12766</strain>
    </source>
</reference>
<evidence type="ECO:0000313" key="5">
    <source>
        <dbReference type="Proteomes" id="UP000182589"/>
    </source>
</evidence>
<organism evidence="4 5">
    <name type="scientific">Alicyclobacillus hesperidum</name>
    <dbReference type="NCBI Taxonomy" id="89784"/>
    <lineage>
        <taxon>Bacteria</taxon>
        <taxon>Bacillati</taxon>
        <taxon>Bacillota</taxon>
        <taxon>Bacilli</taxon>
        <taxon>Bacillales</taxon>
        <taxon>Alicyclobacillaceae</taxon>
        <taxon>Alicyclobacillus</taxon>
    </lineage>
</organism>
<protein>
    <submittedName>
        <fullName evidence="4">Uncharacterized protein</fullName>
    </submittedName>
</protein>
<dbReference type="RefSeq" id="WP_006447673.1">
    <property type="nucleotide sequence ID" value="NZ_BSRA01000001.1"/>
</dbReference>
<feature type="compositionally biased region" description="Polar residues" evidence="1">
    <location>
        <begin position="41"/>
        <end position="52"/>
    </location>
</feature>
<evidence type="ECO:0000256" key="2">
    <source>
        <dbReference type="SAM" id="SignalP"/>
    </source>
</evidence>
<feature type="region of interest" description="Disordered" evidence="1">
    <location>
        <begin position="39"/>
        <end position="75"/>
    </location>
</feature>
<name>A0A1H2SN19_9BACL</name>
<sequence length="496" mass="55539">MQRTKWVVASMSLGLLLAATGCATDTAADRAGEADIHPKVSTVSDVANSTETTGDETHATAATQQGGSTASSSADEQTMLYNTHKPPQVYGMRKFPYPYQAMLAISSDADSETLRKFNLVHEFINTTQMTPLGRGLGLDFADSFFMYNGNNEPGYVDINHEPMADELSYFKGVSDKPYAASIINHYIHVGWIDTMHTYGDFSRVNPHQTLFTRQLAEQAIEALKANGDVITVWTDHGNKSNVDNFGNYGKSTFYSYQQGANPWSKYYHTDLTIPYGIRFVWPDSSSDEFGMKSMIYPLMLPDGQRVWGFWRYTNVGYTKKGDPEWDWTPFNLDEQLTPAHFAQIEREHEYSIVAQHLSGTNYPGVLPKSAVEALRLLAAQYHEGKILVTRTSRLLTYNVAQQYVWYDVTYGQGKAYIHIRAILDPVFGKYVPTIDEIRGLTFYTSNPAETVLEIGNTPIPAQFVQDNHSDGVHPSVAITWWPVDTTNYAETAPGVK</sequence>
<gene>
    <name evidence="3" type="ORF">Heshes_01420</name>
    <name evidence="4" type="ORF">SAMN04489725_104152</name>
</gene>
<keyword evidence="5" id="KW-1185">Reference proteome</keyword>
<feature type="compositionally biased region" description="Low complexity" evidence="1">
    <location>
        <begin position="59"/>
        <end position="74"/>
    </location>
</feature>
<evidence type="ECO:0000256" key="1">
    <source>
        <dbReference type="SAM" id="MobiDB-lite"/>
    </source>
</evidence>
<evidence type="ECO:0000313" key="3">
    <source>
        <dbReference type="EMBL" id="GLV12458.1"/>
    </source>
</evidence>
<feature type="signal peptide" evidence="2">
    <location>
        <begin position="1"/>
        <end position="23"/>
    </location>
</feature>
<dbReference type="STRING" id="89784.SAMN04489725_104152"/>
<dbReference type="PROSITE" id="PS51257">
    <property type="entry name" value="PROKAR_LIPOPROTEIN"/>
    <property type="match status" value="1"/>
</dbReference>
<feature type="chain" id="PRO_5038346845" evidence="2">
    <location>
        <begin position="24"/>
        <end position="496"/>
    </location>
</feature>
<dbReference type="EMBL" id="BSRA01000001">
    <property type="protein sequence ID" value="GLV12458.1"/>
    <property type="molecule type" value="Genomic_DNA"/>
</dbReference>
<dbReference type="Proteomes" id="UP001157137">
    <property type="component" value="Unassembled WGS sequence"/>
</dbReference>
<proteinExistence type="predicted"/>
<reference evidence="4" key="2">
    <citation type="submission" date="2016-10" db="EMBL/GenBank/DDBJ databases">
        <authorList>
            <person name="de Groot N.N."/>
        </authorList>
    </citation>
    <scope>NUCLEOTIDE SEQUENCE [LARGE SCALE GENOMIC DNA]</scope>
    <source>
        <strain evidence="4">DSM 12489</strain>
    </source>
</reference>
<evidence type="ECO:0000313" key="4">
    <source>
        <dbReference type="EMBL" id="SDW33000.1"/>
    </source>
</evidence>
<reference evidence="5" key="1">
    <citation type="submission" date="2016-10" db="EMBL/GenBank/DDBJ databases">
        <authorList>
            <person name="Varghese N."/>
        </authorList>
    </citation>
    <scope>NUCLEOTIDE SEQUENCE [LARGE SCALE GENOMIC DNA]</scope>
    <source>
        <strain evidence="5">DSM 12489</strain>
    </source>
</reference>
<dbReference type="Proteomes" id="UP000182589">
    <property type="component" value="Unassembled WGS sequence"/>
</dbReference>